<evidence type="ECO:0000313" key="4">
    <source>
        <dbReference type="Proteomes" id="UP000694864"/>
    </source>
</evidence>
<protein>
    <submittedName>
        <fullName evidence="5">Uncharacterized protein LOC104752853</fullName>
    </submittedName>
</protein>
<dbReference type="InterPro" id="IPR003690">
    <property type="entry name" value="MTERF"/>
</dbReference>
<keyword evidence="2" id="KW-0805">Transcription regulation</keyword>
<dbReference type="GeneID" id="104752853"/>
<dbReference type="RefSeq" id="XP_010473414.1">
    <property type="nucleotide sequence ID" value="XM_010475112.2"/>
</dbReference>
<evidence type="ECO:0000313" key="5">
    <source>
        <dbReference type="RefSeq" id="XP_010473414.1"/>
    </source>
</evidence>
<dbReference type="Gene3D" id="1.25.70.10">
    <property type="entry name" value="Transcription termination factor 3, mitochondrial"/>
    <property type="match status" value="1"/>
</dbReference>
<keyword evidence="4" id="KW-1185">Reference proteome</keyword>
<evidence type="ECO:0000256" key="3">
    <source>
        <dbReference type="ARBA" id="ARBA00022946"/>
    </source>
</evidence>
<keyword evidence="3" id="KW-0809">Transit peptide</keyword>
<name>A0ABM0WMW3_CAMSA</name>
<organism evidence="4 5">
    <name type="scientific">Camelina sativa</name>
    <name type="common">False flax</name>
    <name type="synonym">Myagrum sativum</name>
    <dbReference type="NCBI Taxonomy" id="90675"/>
    <lineage>
        <taxon>Eukaryota</taxon>
        <taxon>Viridiplantae</taxon>
        <taxon>Streptophyta</taxon>
        <taxon>Embryophyta</taxon>
        <taxon>Tracheophyta</taxon>
        <taxon>Spermatophyta</taxon>
        <taxon>Magnoliopsida</taxon>
        <taxon>eudicotyledons</taxon>
        <taxon>Gunneridae</taxon>
        <taxon>Pentapetalae</taxon>
        <taxon>rosids</taxon>
        <taxon>malvids</taxon>
        <taxon>Brassicales</taxon>
        <taxon>Brassicaceae</taxon>
        <taxon>Camelineae</taxon>
        <taxon>Camelina</taxon>
    </lineage>
</organism>
<dbReference type="Proteomes" id="UP000694864">
    <property type="component" value="Chromosome 16"/>
</dbReference>
<gene>
    <name evidence="5" type="primary">LOC104752853</name>
</gene>
<keyword evidence="2" id="KW-0806">Transcription termination</keyword>
<reference evidence="4" key="1">
    <citation type="journal article" date="2014" name="Nat. Commun.">
        <title>The emerging biofuel crop Camelina sativa retains a highly undifferentiated hexaploid genome structure.</title>
        <authorList>
            <person name="Kagale S."/>
            <person name="Koh C."/>
            <person name="Nixon J."/>
            <person name="Bollina V."/>
            <person name="Clarke W.E."/>
            <person name="Tuteja R."/>
            <person name="Spillane C."/>
            <person name="Robinson S.J."/>
            <person name="Links M.G."/>
            <person name="Clarke C."/>
            <person name="Higgins E.E."/>
            <person name="Huebert T."/>
            <person name="Sharpe A.G."/>
            <person name="Parkin I.A."/>
        </authorList>
    </citation>
    <scope>NUCLEOTIDE SEQUENCE [LARGE SCALE GENOMIC DNA]</scope>
    <source>
        <strain evidence="4">cv. DH55</strain>
    </source>
</reference>
<dbReference type="SMART" id="SM00733">
    <property type="entry name" value="Mterf"/>
    <property type="match status" value="6"/>
</dbReference>
<dbReference type="PANTHER" id="PTHR13068:SF161">
    <property type="entry name" value="F19K23.4 PROTEIN-RELATED"/>
    <property type="match status" value="1"/>
</dbReference>
<dbReference type="PANTHER" id="PTHR13068">
    <property type="entry name" value="CGI-12 PROTEIN-RELATED"/>
    <property type="match status" value="1"/>
</dbReference>
<dbReference type="InterPro" id="IPR038538">
    <property type="entry name" value="MTERF_sf"/>
</dbReference>
<evidence type="ECO:0000256" key="1">
    <source>
        <dbReference type="ARBA" id="ARBA00007692"/>
    </source>
</evidence>
<accession>A0ABM0WMW3</accession>
<keyword evidence="2" id="KW-0804">Transcription</keyword>
<sequence>MYSLILHGRRSIELQKWRKLADSANLLQNAFAFSSARAVADVSLRDGRKGKNFTVSYLVGSLGFTTKLAESISRRVSFEVNGNADSVLSLFRSHGFTDPQISSIIMNYPRLLMVDAEKSLGPKLNFLLSRGASSSELTEIVSEVPKILGKKGEKTLGRYYDFVKVVIEADKSSNLKKICHSLPQGSKQENKIRNVLLLRDLGVPKRLLFPLLISDAQAVCGKEKFEESLKKVVVMGFDPTTAKFVQALRIVQGLSDKTMLEKVNVYTRLGFDGWEMFNRYPIFLALSEKNILNSVETFLSLGFSRDEFAKMVKHFPPCIGLSAELVKKKAGFLVKKMNWPRTTLVSHPAVLGYDMEKRIVPRCNVIKTLMSKGLLGETGNELPPIGCVLKNTDKEFLNRFVRKFDDQELVAELMTIFTGDCAS</sequence>
<reference evidence="5" key="2">
    <citation type="submission" date="2025-08" db="UniProtKB">
        <authorList>
            <consortium name="RefSeq"/>
        </authorList>
    </citation>
    <scope>IDENTIFICATION</scope>
    <source>
        <tissue evidence="5">Leaf</tissue>
    </source>
</reference>
<dbReference type="Pfam" id="PF02536">
    <property type="entry name" value="mTERF"/>
    <property type="match status" value="1"/>
</dbReference>
<comment type="similarity">
    <text evidence="1">Belongs to the mTERF family.</text>
</comment>
<proteinExistence type="inferred from homology"/>
<evidence type="ECO:0000256" key="2">
    <source>
        <dbReference type="ARBA" id="ARBA00022472"/>
    </source>
</evidence>